<protein>
    <submittedName>
        <fullName evidence="5">ABC-type multidrug transport system ATPase subunit</fullName>
    </submittedName>
</protein>
<dbReference type="EMBL" id="QRDZ01000003">
    <property type="protein sequence ID" value="RED86526.1"/>
    <property type="molecule type" value="Genomic_DNA"/>
</dbReference>
<dbReference type="OrthoDB" id="2643074at2"/>
<comment type="caution">
    <text evidence="5">The sequence shown here is derived from an EMBL/GenBank/DDBJ whole genome shotgun (WGS) entry which is preliminary data.</text>
</comment>
<dbReference type="GO" id="GO:0005524">
    <property type="term" value="F:ATP binding"/>
    <property type="evidence" value="ECO:0007669"/>
    <property type="project" value="UniProtKB-KW"/>
</dbReference>
<dbReference type="PROSITE" id="PS50893">
    <property type="entry name" value="ABC_TRANSPORTER_2"/>
    <property type="match status" value="1"/>
</dbReference>
<keyword evidence="6" id="KW-1185">Reference proteome</keyword>
<keyword evidence="3" id="KW-0067">ATP-binding</keyword>
<sequence length="215" mass="23662">MRIRIRSATVFGDSGQALGPLSLELYPGLIGLIGPNGSGKSRLIKLLAHVVPINSGSIGYELDGVPLSPFQARKESGYVPQEIAIYERFTVREYLAYIAGIKFLGSEEADNTVAELGGFMEIAPLLDRKMGELSVGQQRLAMIAQSMIGSPKFLFLDEPFNNLDVRQRDRLLELLFVVSRQAIVLVSNHIVEEMSGYNQTIAMRDGMIAEISPYV</sequence>
<evidence type="ECO:0000256" key="1">
    <source>
        <dbReference type="ARBA" id="ARBA00022448"/>
    </source>
</evidence>
<evidence type="ECO:0000259" key="4">
    <source>
        <dbReference type="PROSITE" id="PS50893"/>
    </source>
</evidence>
<dbReference type="InterPro" id="IPR003439">
    <property type="entry name" value="ABC_transporter-like_ATP-bd"/>
</dbReference>
<dbReference type="SUPFAM" id="SSF52540">
    <property type="entry name" value="P-loop containing nucleoside triphosphate hydrolases"/>
    <property type="match status" value="1"/>
</dbReference>
<dbReference type="InterPro" id="IPR051782">
    <property type="entry name" value="ABC_Transporter_VariousFunc"/>
</dbReference>
<feature type="domain" description="ABC transporter" evidence="4">
    <location>
        <begin position="3"/>
        <end position="215"/>
    </location>
</feature>
<name>A0A3D9KKY5_9BACL</name>
<accession>A0A3D9KKY5</accession>
<evidence type="ECO:0000256" key="2">
    <source>
        <dbReference type="ARBA" id="ARBA00022741"/>
    </source>
</evidence>
<keyword evidence="1" id="KW-0813">Transport</keyword>
<dbReference type="InterPro" id="IPR003593">
    <property type="entry name" value="AAA+_ATPase"/>
</dbReference>
<dbReference type="InterPro" id="IPR027417">
    <property type="entry name" value="P-loop_NTPase"/>
</dbReference>
<reference evidence="5 6" key="1">
    <citation type="submission" date="2018-07" db="EMBL/GenBank/DDBJ databases">
        <title>Genomic Encyclopedia of Type Strains, Phase III (KMG-III): the genomes of soil and plant-associated and newly described type strains.</title>
        <authorList>
            <person name="Whitman W."/>
        </authorList>
    </citation>
    <scope>NUCLEOTIDE SEQUENCE [LARGE SCALE GENOMIC DNA]</scope>
    <source>
        <strain evidence="5 6">CECT 7287</strain>
    </source>
</reference>
<evidence type="ECO:0000313" key="6">
    <source>
        <dbReference type="Proteomes" id="UP000256977"/>
    </source>
</evidence>
<organism evidence="5 6">
    <name type="scientific">Cohnella phaseoli</name>
    <dbReference type="NCBI Taxonomy" id="456490"/>
    <lineage>
        <taxon>Bacteria</taxon>
        <taxon>Bacillati</taxon>
        <taxon>Bacillota</taxon>
        <taxon>Bacilli</taxon>
        <taxon>Bacillales</taxon>
        <taxon>Paenibacillaceae</taxon>
        <taxon>Cohnella</taxon>
    </lineage>
</organism>
<dbReference type="SMART" id="SM00382">
    <property type="entry name" value="AAA"/>
    <property type="match status" value="1"/>
</dbReference>
<dbReference type="Pfam" id="PF00005">
    <property type="entry name" value="ABC_tran"/>
    <property type="match status" value="1"/>
</dbReference>
<dbReference type="Gene3D" id="3.40.50.300">
    <property type="entry name" value="P-loop containing nucleotide triphosphate hydrolases"/>
    <property type="match status" value="1"/>
</dbReference>
<evidence type="ECO:0000256" key="3">
    <source>
        <dbReference type="ARBA" id="ARBA00022840"/>
    </source>
</evidence>
<keyword evidence="2" id="KW-0547">Nucleotide-binding</keyword>
<dbReference type="RefSeq" id="WP_116059637.1">
    <property type="nucleotide sequence ID" value="NZ_QRDZ01000003.1"/>
</dbReference>
<dbReference type="InterPro" id="IPR017871">
    <property type="entry name" value="ABC_transporter-like_CS"/>
</dbReference>
<proteinExistence type="predicted"/>
<dbReference type="GO" id="GO:0016887">
    <property type="term" value="F:ATP hydrolysis activity"/>
    <property type="evidence" value="ECO:0007669"/>
    <property type="project" value="InterPro"/>
</dbReference>
<dbReference type="Proteomes" id="UP000256977">
    <property type="component" value="Unassembled WGS sequence"/>
</dbReference>
<dbReference type="AlphaFoldDB" id="A0A3D9KKY5"/>
<dbReference type="PROSITE" id="PS00211">
    <property type="entry name" value="ABC_TRANSPORTER_1"/>
    <property type="match status" value="1"/>
</dbReference>
<gene>
    <name evidence="5" type="ORF">DFP98_103381</name>
</gene>
<dbReference type="PANTHER" id="PTHR42939">
    <property type="entry name" value="ABC TRANSPORTER ATP-BINDING PROTEIN ALBC-RELATED"/>
    <property type="match status" value="1"/>
</dbReference>
<evidence type="ECO:0000313" key="5">
    <source>
        <dbReference type="EMBL" id="RED86526.1"/>
    </source>
</evidence>
<dbReference type="PANTHER" id="PTHR42939:SF1">
    <property type="entry name" value="ABC TRANSPORTER ATP-BINDING PROTEIN ALBC-RELATED"/>
    <property type="match status" value="1"/>
</dbReference>